<dbReference type="GO" id="GO:0007165">
    <property type="term" value="P:signal transduction"/>
    <property type="evidence" value="ECO:0007669"/>
    <property type="project" value="TreeGrafter"/>
</dbReference>
<sequence length="577" mass="64461">MKIRILQLIALLMLSFTASTAQEDKDHNFNVAKNMQVFNEIYSYLDLMYVDTLDADEVVGTAINSMLKSLDPYTVYYPEDKVKDLKTMLTGRYGGIGSIIRYNQKIGNTVIDEPMQGSPAAEAGLKKGDIILCIDDSTMAGKYPAYVSSHLKGVPGTTFVLKIKRPSTGKEMQFRITRRAIETPTIPYYGLRNDSIGYLNLTSFTEDCAKDVRRALVEMKHKGMKGFVLDLRGNGGGSVPEAVEIVNMFVPKGITLVKTRGKLKRANTDYVTTVDPLDSIMPVVVLVNGESASASEITSGSLQDLDRAVILGTRTYGKGLVQLPVDLSYNGQMKLTTGKYYIPSGRCIQAINYRHARGGYTEHIPDSLTKVFYTAGGREVRDGGGIKPDIEVRPDSLPNIAYYLTMSGLDSTEVLLDYETDYMAAHPTIAPAADFELSDADYEDFKQRVIKSGFTYDPESERALKTLKKIVQFEGYYDDAKTEFENLEKKLKHNIARDLDMHKDVLKQIITNDLVTAYYYQAGAVENSLKYDKQMKEACRIINNPAEYRAILDGTYKQPESENADEIEENDTEEDDL</sequence>
<protein>
    <submittedName>
        <fullName evidence="11">S41 family peptidase</fullName>
    </submittedName>
</protein>
<dbReference type="CDD" id="cd06782">
    <property type="entry name" value="cpPDZ_CPP-like"/>
    <property type="match status" value="1"/>
</dbReference>
<dbReference type="Proteomes" id="UP000706891">
    <property type="component" value="Unassembled WGS sequence"/>
</dbReference>
<evidence type="ECO:0000256" key="3">
    <source>
        <dbReference type="ARBA" id="ARBA00022801"/>
    </source>
</evidence>
<dbReference type="GO" id="GO:0030288">
    <property type="term" value="C:outer membrane-bounded periplasmic space"/>
    <property type="evidence" value="ECO:0007669"/>
    <property type="project" value="TreeGrafter"/>
</dbReference>
<dbReference type="Gene3D" id="3.90.226.10">
    <property type="entry name" value="2-enoyl-CoA Hydratase, Chain A, domain 1"/>
    <property type="match status" value="1"/>
</dbReference>
<keyword evidence="6" id="KW-0175">Coiled coil</keyword>
<dbReference type="InterPro" id="IPR005151">
    <property type="entry name" value="Tail-specific_protease"/>
</dbReference>
<dbReference type="Gene3D" id="2.30.42.10">
    <property type="match status" value="1"/>
</dbReference>
<dbReference type="Pfam" id="PF03572">
    <property type="entry name" value="Peptidase_S41"/>
    <property type="match status" value="1"/>
</dbReference>
<dbReference type="InterPro" id="IPR041489">
    <property type="entry name" value="PDZ_6"/>
</dbReference>
<dbReference type="Gene3D" id="3.30.750.44">
    <property type="match status" value="1"/>
</dbReference>
<feature type="signal peptide" evidence="8">
    <location>
        <begin position="1"/>
        <end position="21"/>
    </location>
</feature>
<feature type="chain" id="PRO_5037613174" evidence="8">
    <location>
        <begin position="22"/>
        <end position="577"/>
    </location>
</feature>
<dbReference type="InterPro" id="IPR001478">
    <property type="entry name" value="PDZ"/>
</dbReference>
<evidence type="ECO:0000256" key="8">
    <source>
        <dbReference type="SAM" id="SignalP"/>
    </source>
</evidence>
<dbReference type="PANTHER" id="PTHR32060">
    <property type="entry name" value="TAIL-SPECIFIC PROTEASE"/>
    <property type="match status" value="1"/>
</dbReference>
<evidence type="ECO:0000259" key="9">
    <source>
        <dbReference type="SMART" id="SM00228"/>
    </source>
</evidence>
<evidence type="ECO:0000256" key="4">
    <source>
        <dbReference type="ARBA" id="ARBA00022825"/>
    </source>
</evidence>
<accession>A0A938WT43</accession>
<dbReference type="SUPFAM" id="SSF52096">
    <property type="entry name" value="ClpP/crotonase"/>
    <property type="match status" value="1"/>
</dbReference>
<feature type="compositionally biased region" description="Acidic residues" evidence="7">
    <location>
        <begin position="562"/>
        <end position="577"/>
    </location>
</feature>
<feature type="coiled-coil region" evidence="6">
    <location>
        <begin position="470"/>
        <end position="497"/>
    </location>
</feature>
<dbReference type="InterPro" id="IPR029045">
    <property type="entry name" value="ClpP/crotonase-like_dom_sf"/>
</dbReference>
<feature type="domain" description="Tail specific protease" evidence="10">
    <location>
        <begin position="169"/>
        <end position="354"/>
    </location>
</feature>
<evidence type="ECO:0000313" key="11">
    <source>
        <dbReference type="EMBL" id="MBM6673582.1"/>
    </source>
</evidence>
<evidence type="ECO:0000256" key="7">
    <source>
        <dbReference type="SAM" id="MobiDB-lite"/>
    </source>
</evidence>
<keyword evidence="3 5" id="KW-0378">Hydrolase</keyword>
<keyword evidence="12" id="KW-1185">Reference proteome</keyword>
<feature type="domain" description="PDZ" evidence="9">
    <location>
        <begin position="94"/>
        <end position="167"/>
    </location>
</feature>
<proteinExistence type="inferred from homology"/>
<dbReference type="CDD" id="cd07560">
    <property type="entry name" value="Peptidase_S41_CPP"/>
    <property type="match status" value="1"/>
</dbReference>
<dbReference type="InterPro" id="IPR004447">
    <property type="entry name" value="Peptidase_S41A"/>
</dbReference>
<comment type="similarity">
    <text evidence="1 5">Belongs to the peptidase S41A family.</text>
</comment>
<dbReference type="GO" id="GO:0008236">
    <property type="term" value="F:serine-type peptidase activity"/>
    <property type="evidence" value="ECO:0007669"/>
    <property type="project" value="UniProtKB-KW"/>
</dbReference>
<keyword evidence="2 5" id="KW-0645">Protease</keyword>
<dbReference type="AlphaFoldDB" id="A0A938WT43"/>
<dbReference type="Pfam" id="PF17820">
    <property type="entry name" value="PDZ_6"/>
    <property type="match status" value="1"/>
</dbReference>
<keyword evidence="4 5" id="KW-0720">Serine protease</keyword>
<dbReference type="NCBIfam" id="TIGR00225">
    <property type="entry name" value="prc"/>
    <property type="match status" value="1"/>
</dbReference>
<dbReference type="SMART" id="SM00245">
    <property type="entry name" value="TSPc"/>
    <property type="match status" value="1"/>
</dbReference>
<evidence type="ECO:0000256" key="5">
    <source>
        <dbReference type="RuleBase" id="RU004404"/>
    </source>
</evidence>
<organism evidence="11 12">
    <name type="scientific">Marseilla massiliensis</name>
    <dbReference type="NCBI Taxonomy" id="1841864"/>
    <lineage>
        <taxon>Bacteria</taxon>
        <taxon>Pseudomonadati</taxon>
        <taxon>Bacteroidota</taxon>
        <taxon>Bacteroidia</taxon>
        <taxon>Bacteroidales</taxon>
        <taxon>Prevotellaceae</taxon>
        <taxon>Marseilla</taxon>
    </lineage>
</organism>
<evidence type="ECO:0000256" key="1">
    <source>
        <dbReference type="ARBA" id="ARBA00009179"/>
    </source>
</evidence>
<reference evidence="11" key="1">
    <citation type="submission" date="2020-08" db="EMBL/GenBank/DDBJ databases">
        <authorList>
            <person name="Cejkova D."/>
            <person name="Kubasova T."/>
            <person name="Jahodarova E."/>
            <person name="Rychlik I."/>
        </authorList>
    </citation>
    <scope>NUCLEOTIDE SEQUENCE</scope>
    <source>
        <strain evidence="11">An824</strain>
    </source>
</reference>
<dbReference type="RefSeq" id="WP_205104362.1">
    <property type="nucleotide sequence ID" value="NZ_JACJJG010000027.1"/>
</dbReference>
<evidence type="ECO:0000259" key="10">
    <source>
        <dbReference type="SMART" id="SM00245"/>
    </source>
</evidence>
<dbReference type="GO" id="GO:0006508">
    <property type="term" value="P:proteolysis"/>
    <property type="evidence" value="ECO:0007669"/>
    <property type="project" value="UniProtKB-KW"/>
</dbReference>
<feature type="region of interest" description="Disordered" evidence="7">
    <location>
        <begin position="554"/>
        <end position="577"/>
    </location>
</feature>
<dbReference type="PANTHER" id="PTHR32060:SF30">
    <property type="entry name" value="CARBOXY-TERMINAL PROCESSING PROTEASE CTPA"/>
    <property type="match status" value="1"/>
</dbReference>
<evidence type="ECO:0000313" key="12">
    <source>
        <dbReference type="Proteomes" id="UP000706891"/>
    </source>
</evidence>
<dbReference type="InterPro" id="IPR036034">
    <property type="entry name" value="PDZ_sf"/>
</dbReference>
<reference evidence="11" key="2">
    <citation type="journal article" date="2021" name="Sci. Rep.">
        <title>The distribution of antibiotic resistance genes in chicken gut microbiota commensals.</title>
        <authorList>
            <person name="Juricova H."/>
            <person name="Matiasovicova J."/>
            <person name="Kubasova T."/>
            <person name="Cejkova D."/>
            <person name="Rychlik I."/>
        </authorList>
    </citation>
    <scope>NUCLEOTIDE SEQUENCE</scope>
    <source>
        <strain evidence="11">An824</strain>
    </source>
</reference>
<gene>
    <name evidence="11" type="ORF">H6A34_06810</name>
</gene>
<dbReference type="SMART" id="SM00228">
    <property type="entry name" value="PDZ"/>
    <property type="match status" value="1"/>
</dbReference>
<dbReference type="GO" id="GO:0004175">
    <property type="term" value="F:endopeptidase activity"/>
    <property type="evidence" value="ECO:0007669"/>
    <property type="project" value="TreeGrafter"/>
</dbReference>
<evidence type="ECO:0000256" key="2">
    <source>
        <dbReference type="ARBA" id="ARBA00022670"/>
    </source>
</evidence>
<comment type="caution">
    <text evidence="11">The sequence shown here is derived from an EMBL/GenBank/DDBJ whole genome shotgun (WGS) entry which is preliminary data.</text>
</comment>
<dbReference type="SUPFAM" id="SSF50156">
    <property type="entry name" value="PDZ domain-like"/>
    <property type="match status" value="1"/>
</dbReference>
<keyword evidence="8" id="KW-0732">Signal</keyword>
<dbReference type="EMBL" id="JACJJG010000027">
    <property type="protein sequence ID" value="MBM6673582.1"/>
    <property type="molecule type" value="Genomic_DNA"/>
</dbReference>
<evidence type="ECO:0000256" key="6">
    <source>
        <dbReference type="SAM" id="Coils"/>
    </source>
</evidence>
<name>A0A938WT43_9BACT</name>